<dbReference type="GO" id="GO:0009288">
    <property type="term" value="C:bacterial-type flagellum"/>
    <property type="evidence" value="ECO:0007669"/>
    <property type="project" value="InterPro"/>
</dbReference>
<protein>
    <submittedName>
        <fullName evidence="1">Uncharacterized protein</fullName>
    </submittedName>
</protein>
<evidence type="ECO:0000313" key="1">
    <source>
        <dbReference type="EMBL" id="OEJ68486.1"/>
    </source>
</evidence>
<dbReference type="OrthoDB" id="7269965at2"/>
<sequence>MNAPIQDVDSDVLRGELHGLLKYINRVREEIASISRPTDDSHEFSTMSDQLDAVIKATDEASNTIMGCAEGNEDAVTKLRALLKDPKQVALLDQISENDMNIIQACSFQDITGQRVTKVARSLTYVEARVGALTELWGKEEIEKVELKSEEKTADEKLLNGPALDPARSINQAEIDALFD</sequence>
<dbReference type="AlphaFoldDB" id="A0A1E5Q9U2"/>
<comment type="caution">
    <text evidence="1">The sequence shown here is derived from an EMBL/GenBank/DDBJ whole genome shotgun (WGS) entry which is preliminary data.</text>
</comment>
<keyword evidence="2" id="KW-1185">Reference proteome</keyword>
<proteinExistence type="predicted"/>
<evidence type="ECO:0000313" key="2">
    <source>
        <dbReference type="Proteomes" id="UP000095347"/>
    </source>
</evidence>
<dbReference type="InterPro" id="IPR007439">
    <property type="entry name" value="Chemotax_Pase_CheZ"/>
</dbReference>
<dbReference type="Pfam" id="PF04344">
    <property type="entry name" value="CheZ"/>
    <property type="match status" value="1"/>
</dbReference>
<dbReference type="RefSeq" id="WP_069957149.1">
    <property type="nucleotide sequence ID" value="NZ_MCGG01000013.1"/>
</dbReference>
<dbReference type="STRING" id="28181.BEN30_06035"/>
<organism evidence="1 2">
    <name type="scientific">Magnetovibrio blakemorei</name>
    <dbReference type="NCBI Taxonomy" id="28181"/>
    <lineage>
        <taxon>Bacteria</taxon>
        <taxon>Pseudomonadati</taxon>
        <taxon>Pseudomonadota</taxon>
        <taxon>Alphaproteobacteria</taxon>
        <taxon>Rhodospirillales</taxon>
        <taxon>Magnetovibrionaceae</taxon>
        <taxon>Magnetovibrio</taxon>
    </lineage>
</organism>
<dbReference type="Proteomes" id="UP000095347">
    <property type="component" value="Unassembled WGS sequence"/>
</dbReference>
<dbReference type="GO" id="GO:0003824">
    <property type="term" value="F:catalytic activity"/>
    <property type="evidence" value="ECO:0007669"/>
    <property type="project" value="InterPro"/>
</dbReference>
<name>A0A1E5Q9U2_9PROT</name>
<dbReference type="GO" id="GO:0050920">
    <property type="term" value="P:regulation of chemotaxis"/>
    <property type="evidence" value="ECO:0007669"/>
    <property type="project" value="InterPro"/>
</dbReference>
<accession>A0A1E5Q9U2</accession>
<reference evidence="2" key="1">
    <citation type="submission" date="2016-07" db="EMBL/GenBank/DDBJ databases">
        <authorList>
            <person name="Florea S."/>
            <person name="Webb J.S."/>
            <person name="Jaromczyk J."/>
            <person name="Schardl C.L."/>
        </authorList>
    </citation>
    <scope>NUCLEOTIDE SEQUENCE [LARGE SCALE GENOMIC DNA]</scope>
    <source>
        <strain evidence="2">MV-1</strain>
    </source>
</reference>
<dbReference type="EMBL" id="MCGG01000013">
    <property type="protein sequence ID" value="OEJ68486.1"/>
    <property type="molecule type" value="Genomic_DNA"/>
</dbReference>
<dbReference type="SUPFAM" id="SSF75708">
    <property type="entry name" value="Chemotaxis phosphatase CheZ"/>
    <property type="match status" value="1"/>
</dbReference>
<dbReference type="Gene3D" id="1.10.287.500">
    <property type="entry name" value="Helix hairpin bin"/>
    <property type="match status" value="1"/>
</dbReference>
<gene>
    <name evidence="1" type="ORF">BEN30_06035</name>
</gene>